<evidence type="ECO:0000313" key="2">
    <source>
        <dbReference type="EMBL" id="RCJ29571.1"/>
    </source>
</evidence>
<feature type="transmembrane region" description="Helical" evidence="1">
    <location>
        <begin position="76"/>
        <end position="97"/>
    </location>
</feature>
<evidence type="ECO:0000256" key="1">
    <source>
        <dbReference type="SAM" id="Phobius"/>
    </source>
</evidence>
<accession>A0A367R0U3</accession>
<keyword evidence="3" id="KW-1185">Reference proteome</keyword>
<feature type="transmembrane region" description="Helical" evidence="1">
    <location>
        <begin position="15"/>
        <end position="37"/>
    </location>
</feature>
<keyword evidence="1" id="KW-1133">Transmembrane helix</keyword>
<keyword evidence="1" id="KW-0812">Transmembrane</keyword>
<protein>
    <submittedName>
        <fullName evidence="2">Uncharacterized protein</fullName>
    </submittedName>
</protein>
<dbReference type="Proteomes" id="UP000252107">
    <property type="component" value="Unassembled WGS sequence"/>
</dbReference>
<organism evidence="2 3">
    <name type="scientific">Nostoc minutum NIES-26</name>
    <dbReference type="NCBI Taxonomy" id="1844469"/>
    <lineage>
        <taxon>Bacteria</taxon>
        <taxon>Bacillati</taxon>
        <taxon>Cyanobacteriota</taxon>
        <taxon>Cyanophyceae</taxon>
        <taxon>Nostocales</taxon>
        <taxon>Nostocaceae</taxon>
        <taxon>Nostoc</taxon>
    </lineage>
</organism>
<proteinExistence type="predicted"/>
<dbReference type="EMBL" id="LXQD01000287">
    <property type="protein sequence ID" value="RCJ29571.1"/>
    <property type="molecule type" value="Genomic_DNA"/>
</dbReference>
<keyword evidence="1" id="KW-0472">Membrane</keyword>
<reference evidence="2" key="1">
    <citation type="submission" date="2016-04" db="EMBL/GenBank/DDBJ databases">
        <authorList>
            <person name="Tabuchi Yagui T.R."/>
        </authorList>
    </citation>
    <scope>NUCLEOTIDE SEQUENCE [LARGE SCALE GENOMIC DNA]</scope>
    <source>
        <strain evidence="2">NIES-26</strain>
    </source>
</reference>
<comment type="caution">
    <text evidence="2">The sequence shown here is derived from an EMBL/GenBank/DDBJ whole genome shotgun (WGS) entry which is preliminary data.</text>
</comment>
<dbReference type="AlphaFoldDB" id="A0A367R0U3"/>
<feature type="transmembrane region" description="Helical" evidence="1">
    <location>
        <begin position="49"/>
        <end position="70"/>
    </location>
</feature>
<name>A0A367R0U3_9NOSO</name>
<gene>
    <name evidence="2" type="ORF">A6770_21680</name>
</gene>
<evidence type="ECO:0000313" key="3">
    <source>
        <dbReference type="Proteomes" id="UP000252107"/>
    </source>
</evidence>
<sequence>MLNFNTLAEFSRTHCISICAFLVPAILLATLLTIILIGLGRPTTQVCQAAGMASIFAFVMVLHVYTWFIVGVVMAPTYILLCLAITCLLTNLVAILYQRHQVNSLSFSNNA</sequence>